<evidence type="ECO:0000259" key="6">
    <source>
        <dbReference type="PROSITE" id="PS51163"/>
    </source>
</evidence>
<comment type="caution">
    <text evidence="4">Lacks conserved residue(s) required for the propagation of feature annotation.</text>
</comment>
<dbReference type="NCBIfam" id="TIGR00536">
    <property type="entry name" value="hemK_fam"/>
    <property type="match status" value="1"/>
</dbReference>
<evidence type="ECO:0000313" key="7">
    <source>
        <dbReference type="EMBL" id="PWI28137.1"/>
    </source>
</evidence>
<proteinExistence type="inferred from homology"/>
<evidence type="ECO:0000313" key="8">
    <source>
        <dbReference type="Proteomes" id="UP000245514"/>
    </source>
</evidence>
<feature type="compositionally biased region" description="Basic and acidic residues" evidence="5">
    <location>
        <begin position="580"/>
        <end position="591"/>
    </location>
</feature>
<comment type="function">
    <text evidence="4">Methylates the class 1 translation termination release factors RF1/PrfA and RF2/PrfB on the glutamine residue of the universally conserved GGQ motif.</text>
</comment>
<dbReference type="InterPro" id="IPR004556">
    <property type="entry name" value="HemK-like"/>
</dbReference>
<dbReference type="Pfam" id="PF17827">
    <property type="entry name" value="PrmC_N"/>
    <property type="match status" value="1"/>
</dbReference>
<dbReference type="PANTHER" id="PTHR18895:SF74">
    <property type="entry name" value="MTRF1L RELEASE FACTOR GLUTAMINE METHYLTRANSFERASE"/>
    <property type="match status" value="1"/>
</dbReference>
<dbReference type="Proteomes" id="UP000245514">
    <property type="component" value="Unassembled WGS sequence"/>
</dbReference>
<keyword evidence="3 4" id="KW-0949">S-adenosyl-L-methionine</keyword>
<evidence type="ECO:0000256" key="2">
    <source>
        <dbReference type="ARBA" id="ARBA00022679"/>
    </source>
</evidence>
<dbReference type="EC" id="2.1.1.297" evidence="4"/>
<dbReference type="NCBIfam" id="TIGR00057">
    <property type="entry name" value="L-threonylcarbamoyladenylate synthase"/>
    <property type="match status" value="1"/>
</dbReference>
<evidence type="ECO:0000256" key="4">
    <source>
        <dbReference type="HAMAP-Rule" id="MF_02126"/>
    </source>
</evidence>
<organism evidence="7 8">
    <name type="scientific">Pseudoglutamicibacter cumminsii</name>
    <dbReference type="NCBI Taxonomy" id="156979"/>
    <lineage>
        <taxon>Bacteria</taxon>
        <taxon>Bacillati</taxon>
        <taxon>Actinomycetota</taxon>
        <taxon>Actinomycetes</taxon>
        <taxon>Micrococcales</taxon>
        <taxon>Micrococcaceae</taxon>
        <taxon>Pseudoglutamicibacter</taxon>
    </lineage>
</organism>
<dbReference type="InterPro" id="IPR017945">
    <property type="entry name" value="DHBP_synth_RibB-like_a/b_dom"/>
</dbReference>
<dbReference type="PROSITE" id="PS51163">
    <property type="entry name" value="YRDC"/>
    <property type="match status" value="1"/>
</dbReference>
<dbReference type="Gene3D" id="3.40.50.150">
    <property type="entry name" value="Vaccinia Virus protein VP39"/>
    <property type="match status" value="1"/>
</dbReference>
<feature type="region of interest" description="Disordered" evidence="5">
    <location>
        <begin position="556"/>
        <end position="591"/>
    </location>
</feature>
<dbReference type="SUPFAM" id="SSF53335">
    <property type="entry name" value="S-adenosyl-L-methionine-dependent methyltransferases"/>
    <property type="match status" value="1"/>
</dbReference>
<dbReference type="InterPro" id="IPR040758">
    <property type="entry name" value="PrmC_N"/>
</dbReference>
<dbReference type="PANTHER" id="PTHR18895">
    <property type="entry name" value="HEMK METHYLTRANSFERASE"/>
    <property type="match status" value="1"/>
</dbReference>
<feature type="region of interest" description="Disordered" evidence="5">
    <location>
        <begin position="513"/>
        <end position="536"/>
    </location>
</feature>
<keyword evidence="1 4" id="KW-0489">Methyltransferase</keyword>
<dbReference type="Gene3D" id="1.10.8.10">
    <property type="entry name" value="DNA helicase RuvA subunit, C-terminal domain"/>
    <property type="match status" value="1"/>
</dbReference>
<evidence type="ECO:0000256" key="1">
    <source>
        <dbReference type="ARBA" id="ARBA00022603"/>
    </source>
</evidence>
<evidence type="ECO:0000256" key="5">
    <source>
        <dbReference type="SAM" id="MobiDB-lite"/>
    </source>
</evidence>
<comment type="caution">
    <text evidence="7">The sequence shown here is derived from an EMBL/GenBank/DDBJ whole genome shotgun (WGS) entry which is preliminary data.</text>
</comment>
<dbReference type="InterPro" id="IPR029063">
    <property type="entry name" value="SAM-dependent_MTases_sf"/>
</dbReference>
<dbReference type="InterPro" id="IPR050320">
    <property type="entry name" value="N5-glutamine_MTase"/>
</dbReference>
<name>A0ABX5LB84_9MICC</name>
<protein>
    <recommendedName>
        <fullName evidence="4">Release factor glutamine methyltransferase</fullName>
        <shortName evidence="4">RF MTase</shortName>
        <ecNumber evidence="4">2.1.1.297</ecNumber>
    </recommendedName>
    <alternativeName>
        <fullName evidence="4">N5-glutamine methyltransferase PrmC</fullName>
    </alternativeName>
    <alternativeName>
        <fullName evidence="4">Protein-(glutamine-N5) MTase PrmC</fullName>
    </alternativeName>
    <alternativeName>
        <fullName evidence="4">Protein-glutamine N-methyltransferase PrmC</fullName>
    </alternativeName>
</protein>
<dbReference type="Gene3D" id="3.90.870.10">
    <property type="entry name" value="DHBP synthase"/>
    <property type="match status" value="1"/>
</dbReference>
<dbReference type="InterPro" id="IPR019874">
    <property type="entry name" value="RF_methyltr_PrmC"/>
</dbReference>
<keyword evidence="8" id="KW-1185">Reference proteome</keyword>
<evidence type="ECO:0000256" key="3">
    <source>
        <dbReference type="ARBA" id="ARBA00022691"/>
    </source>
</evidence>
<dbReference type="NCBIfam" id="TIGR03534">
    <property type="entry name" value="RF_mod_PrmC"/>
    <property type="match status" value="1"/>
</dbReference>
<feature type="binding site" evidence="4">
    <location>
        <position position="183"/>
    </location>
    <ligand>
        <name>S-adenosyl-L-methionine</name>
        <dbReference type="ChEBI" id="CHEBI:59789"/>
    </ligand>
</feature>
<dbReference type="InterPro" id="IPR006070">
    <property type="entry name" value="Sua5-like_dom"/>
</dbReference>
<keyword evidence="2 4" id="KW-0808">Transferase</keyword>
<dbReference type="EMBL" id="QFWG01000003">
    <property type="protein sequence ID" value="PWI28137.1"/>
    <property type="molecule type" value="Genomic_DNA"/>
</dbReference>
<reference evidence="7 8" key="1">
    <citation type="submission" date="2018-05" db="EMBL/GenBank/DDBJ databases">
        <title>Draft Genome Sequence of Arthrobacter cumminsii IME1328, Isolated from a Patient Who Suffered from Foot Ulcers in China.</title>
        <authorList>
            <person name="Li M."/>
            <person name="Jiang Z."/>
            <person name="Sun Q."/>
            <person name="Tong Y."/>
        </authorList>
    </citation>
    <scope>NUCLEOTIDE SEQUENCE [LARGE SCALE GENOMIC DNA]</scope>
    <source>
        <strain evidence="7 8">IME1328</strain>
    </source>
</reference>
<comment type="similarity">
    <text evidence="4">Belongs to the protein N5-glutamine methyltransferase family. PrmC subfamily.</text>
</comment>
<feature type="binding site" evidence="4">
    <location>
        <position position="225"/>
    </location>
    <ligand>
        <name>S-adenosyl-L-methionine</name>
        <dbReference type="ChEBI" id="CHEBI:59789"/>
    </ligand>
</feature>
<dbReference type="HAMAP" id="MF_02126">
    <property type="entry name" value="RF_methyltr_PrmC"/>
    <property type="match status" value="1"/>
</dbReference>
<accession>A0ABX5LB84</accession>
<feature type="binding site" evidence="4">
    <location>
        <begin position="225"/>
        <end position="228"/>
    </location>
    <ligand>
        <name>substrate</name>
    </ligand>
</feature>
<gene>
    <name evidence="4" type="primary">prmC</name>
    <name evidence="7" type="ORF">CAY35_03745</name>
</gene>
<dbReference type="Pfam" id="PF01300">
    <property type="entry name" value="Sua5_yciO_yrdC"/>
    <property type="match status" value="1"/>
</dbReference>
<sequence length="591" mass="61467">MPVPSDAGAVPPDVGAAPLDLRAALGWASARLAEAGVSLPAVDAQWLAAHAIGVSRGELMAASLRGAPTPAGFEQLVERRCSREPLQHIVGSAGFYGLDLEVGPGVFVPRPETEVLVEHALKLLPAVAATCASQRVRIADWCTGSGAIAAALATHAADAVNAADAVRGSSVDSETLFSIEAVEASAEAATYARRNLAGTGVELIEADVFEHYADKPASLDMVCVNPPYVPDASPISDVETQHFDPHTALYGGGGDGLSFPFAVIQLAARAVRGGGVVIMEHAEEQGAQLRSAAIATGAFNRTQTLADLTGRDRITIMWRTEAEATSERISRGNERIGSVSTTYDLTDPQERADGIARATETLGARGLVVMPTDTVYGVAADAFSPQAVATLLAAKGRGRHMPPPVLIPRPETLQGLATEVPEGAVALAETFWPGALTLILMAQPSLTWDLGETRGTVALRMPDHPDALELLSQTGPLAVSSANRSGMPAAMSAHQAHDMLGDSVAVYLEGAPQTETEPASTDAAPSEPAPPSTIVDYTVTPPRVVRAGAISVEKLREADQTILDIDGNPAPQTEPDTPDAGEHEPGETLEQ</sequence>
<dbReference type="RefSeq" id="WP_109303379.1">
    <property type="nucleotide sequence ID" value="NZ_QFWG01000003.1"/>
</dbReference>
<feature type="domain" description="YrdC-like" evidence="6">
    <location>
        <begin position="352"/>
        <end position="550"/>
    </location>
</feature>
<comment type="catalytic activity">
    <reaction evidence="4">
        <text>L-glutaminyl-[peptide chain release factor] + S-adenosyl-L-methionine = N(5)-methyl-L-glutaminyl-[peptide chain release factor] + S-adenosyl-L-homocysteine + H(+)</text>
        <dbReference type="Rhea" id="RHEA:42896"/>
        <dbReference type="Rhea" id="RHEA-COMP:10271"/>
        <dbReference type="Rhea" id="RHEA-COMP:10272"/>
        <dbReference type="ChEBI" id="CHEBI:15378"/>
        <dbReference type="ChEBI" id="CHEBI:30011"/>
        <dbReference type="ChEBI" id="CHEBI:57856"/>
        <dbReference type="ChEBI" id="CHEBI:59789"/>
        <dbReference type="ChEBI" id="CHEBI:61891"/>
        <dbReference type="EC" id="2.1.1.297"/>
    </reaction>
</comment>
<dbReference type="SUPFAM" id="SSF55821">
    <property type="entry name" value="YrdC/RibB"/>
    <property type="match status" value="1"/>
</dbReference>